<comment type="caution">
    <text evidence="2">The sequence shown here is derived from an EMBL/GenBank/DDBJ whole genome shotgun (WGS) entry which is preliminary data.</text>
</comment>
<dbReference type="Proteomes" id="UP000886817">
    <property type="component" value="Unassembled WGS sequence"/>
</dbReference>
<reference evidence="2" key="2">
    <citation type="submission" date="2021-04" db="EMBL/GenBank/DDBJ databases">
        <authorList>
            <person name="Gilroy R."/>
        </authorList>
    </citation>
    <scope>NUCLEOTIDE SEQUENCE</scope>
    <source>
        <strain evidence="2">ChiSjej1B19-8411</strain>
    </source>
</reference>
<sequence>MDIILIMCVGILAGRLLRKRPIKKINEKLQLACTLLLIFSMGVMLGQRETFLQDLSSLGITSFLFFLIPTALSIAFVYYLTERFMKQEKRTESREAG</sequence>
<keyword evidence="1" id="KW-1133">Transmembrane helix</keyword>
<evidence type="ECO:0000313" key="3">
    <source>
        <dbReference type="Proteomes" id="UP000886817"/>
    </source>
</evidence>
<keyword evidence="1" id="KW-0472">Membrane</keyword>
<name>A0A9D1WJ61_9FIRM</name>
<accession>A0A9D1WJ61</accession>
<evidence type="ECO:0000256" key="1">
    <source>
        <dbReference type="SAM" id="Phobius"/>
    </source>
</evidence>
<keyword evidence="1" id="KW-0812">Transmembrane</keyword>
<feature type="transmembrane region" description="Helical" evidence="1">
    <location>
        <begin position="58"/>
        <end position="80"/>
    </location>
</feature>
<gene>
    <name evidence="2" type="ORF">IAA45_10105</name>
</gene>
<protein>
    <recommendedName>
        <fullName evidence="4">DUF340 domain-containing protein</fullName>
    </recommendedName>
</protein>
<organism evidence="2 3">
    <name type="scientific">Candidatus Blautia gallistercoris</name>
    <dbReference type="NCBI Taxonomy" id="2838490"/>
    <lineage>
        <taxon>Bacteria</taxon>
        <taxon>Bacillati</taxon>
        <taxon>Bacillota</taxon>
        <taxon>Clostridia</taxon>
        <taxon>Lachnospirales</taxon>
        <taxon>Lachnospiraceae</taxon>
        <taxon>Blautia</taxon>
    </lineage>
</organism>
<dbReference type="AlphaFoldDB" id="A0A9D1WJ61"/>
<evidence type="ECO:0000313" key="2">
    <source>
        <dbReference type="EMBL" id="HIX60048.1"/>
    </source>
</evidence>
<dbReference type="EMBL" id="DXEX01000214">
    <property type="protein sequence ID" value="HIX60048.1"/>
    <property type="molecule type" value="Genomic_DNA"/>
</dbReference>
<reference evidence="2" key="1">
    <citation type="journal article" date="2021" name="PeerJ">
        <title>Extensive microbial diversity within the chicken gut microbiome revealed by metagenomics and culture.</title>
        <authorList>
            <person name="Gilroy R."/>
            <person name="Ravi A."/>
            <person name="Getino M."/>
            <person name="Pursley I."/>
            <person name="Horton D.L."/>
            <person name="Alikhan N.F."/>
            <person name="Baker D."/>
            <person name="Gharbi K."/>
            <person name="Hall N."/>
            <person name="Watson M."/>
            <person name="Adriaenssens E.M."/>
            <person name="Foster-Nyarko E."/>
            <person name="Jarju S."/>
            <person name="Secka A."/>
            <person name="Antonio M."/>
            <person name="Oren A."/>
            <person name="Chaudhuri R.R."/>
            <person name="La Ragione R."/>
            <person name="Hildebrand F."/>
            <person name="Pallen M.J."/>
        </authorList>
    </citation>
    <scope>NUCLEOTIDE SEQUENCE</scope>
    <source>
        <strain evidence="2">ChiSjej1B19-8411</strain>
    </source>
</reference>
<proteinExistence type="predicted"/>
<feature type="transmembrane region" description="Helical" evidence="1">
    <location>
        <begin position="29"/>
        <end position="46"/>
    </location>
</feature>
<evidence type="ECO:0008006" key="4">
    <source>
        <dbReference type="Google" id="ProtNLM"/>
    </source>
</evidence>